<evidence type="ECO:0000259" key="7">
    <source>
        <dbReference type="Pfam" id="PF00135"/>
    </source>
</evidence>
<dbReference type="GO" id="GO:0052689">
    <property type="term" value="F:carboxylic ester hydrolase activity"/>
    <property type="evidence" value="ECO:0007669"/>
    <property type="project" value="UniProtKB-KW"/>
</dbReference>
<dbReference type="PROSITE" id="PS00941">
    <property type="entry name" value="CARBOXYLESTERASE_B_2"/>
    <property type="match status" value="1"/>
</dbReference>
<name>A0A0A7ENR9_LEPDE</name>
<comment type="similarity">
    <text evidence="1 6">Belongs to the type-B carboxylesterase/lipase family.</text>
</comment>
<evidence type="ECO:0000256" key="4">
    <source>
        <dbReference type="ARBA" id="ARBA00023157"/>
    </source>
</evidence>
<feature type="domain" description="Carboxylesterase type B" evidence="7">
    <location>
        <begin position="28"/>
        <end position="453"/>
    </location>
</feature>
<reference evidence="8" key="1">
    <citation type="submission" date="2014-07" db="EMBL/GenBank/DDBJ databases">
        <title>Identification of esterase genes and their expression profiles in several pesticides treated Colorado potato beetle, Leptinotarsa decemlineata.</title>
        <authorList>
            <person name="Lv F."/>
            <person name="Fu K."/>
        </authorList>
    </citation>
    <scope>NUCLEOTIDE SEQUENCE</scope>
</reference>
<keyword evidence="5" id="KW-0325">Glycoprotein</keyword>
<feature type="signal peptide" evidence="6">
    <location>
        <begin position="1"/>
        <end position="22"/>
    </location>
</feature>
<dbReference type="EMBL" id="KM220572">
    <property type="protein sequence ID" value="AIY68363.1"/>
    <property type="molecule type" value="mRNA"/>
</dbReference>
<dbReference type="InterPro" id="IPR050309">
    <property type="entry name" value="Type-B_Carboxylest/Lipase"/>
</dbReference>
<evidence type="ECO:0000256" key="6">
    <source>
        <dbReference type="RuleBase" id="RU361235"/>
    </source>
</evidence>
<evidence type="ECO:0000256" key="2">
    <source>
        <dbReference type="ARBA" id="ARBA00022487"/>
    </source>
</evidence>
<proteinExistence type="evidence at transcript level"/>
<dbReference type="InterPro" id="IPR019826">
    <property type="entry name" value="Carboxylesterase_B_AS"/>
</dbReference>
<dbReference type="EC" id="3.1.1.-" evidence="6"/>
<evidence type="ECO:0000256" key="3">
    <source>
        <dbReference type="ARBA" id="ARBA00022801"/>
    </source>
</evidence>
<keyword evidence="2" id="KW-0719">Serine esterase</keyword>
<organism evidence="8">
    <name type="scientific">Leptinotarsa decemlineata</name>
    <name type="common">Colorado potato beetle</name>
    <name type="synonym">Doryphora decemlineata</name>
    <dbReference type="NCBI Taxonomy" id="7539"/>
    <lineage>
        <taxon>Eukaryota</taxon>
        <taxon>Metazoa</taxon>
        <taxon>Ecdysozoa</taxon>
        <taxon>Arthropoda</taxon>
        <taxon>Hexapoda</taxon>
        <taxon>Insecta</taxon>
        <taxon>Pterygota</taxon>
        <taxon>Neoptera</taxon>
        <taxon>Endopterygota</taxon>
        <taxon>Coleoptera</taxon>
        <taxon>Polyphaga</taxon>
        <taxon>Cucujiformia</taxon>
        <taxon>Chrysomeloidea</taxon>
        <taxon>Chrysomelidae</taxon>
        <taxon>Chrysomelinae</taxon>
        <taxon>Doryphorini</taxon>
        <taxon>Leptinotarsa</taxon>
    </lineage>
</organism>
<keyword evidence="6" id="KW-0732">Signal</keyword>
<sequence>MTRVFDENTLLVLLSLICLITSKKLNDDTLVELREGKIRGHILKSESGNDYYAFQEIPYAAPPLGENRFQPPRKVQPWDGVLNTTKNTKICYQEICKYSNLQISEDCLYINVYTPQKPGSDSEKIPVLLWIHGGGYIAESSTYEYYGPKYIMDHGVVVVTFNYRLGPFGFITTDDEVIPANIGLKDQKFAMEWVHENIHLFGGDSAQVTLVGESAGSFSVGLHILGQRSGEKELFRAAIMQSGSPLGGLVQQDPKEEAFKCGRNLDVNFVSNKSSDLFEILQKAPASSIFEGCKPKGLTVIEKEGDFSYAPLQSLIDGKFRKIPVMIGFNSEEWMWTALKKNVSDRIALDIDPGLIVPSLINISTEDRITAGKLLKKVYTNSSFENDEGAYCKWTSDNWMITAICKHVELIAPHVPTYFYQFSYNGKLGQGPGKLIPGAEQVAHAEDLHYIWDDGNKSPIEQIP</sequence>
<dbReference type="Pfam" id="PF00135">
    <property type="entry name" value="COesterase"/>
    <property type="match status" value="1"/>
</dbReference>
<keyword evidence="3 6" id="KW-0378">Hydrolase</keyword>
<dbReference type="AlphaFoldDB" id="A0A0A7ENR9"/>
<evidence type="ECO:0000313" key="8">
    <source>
        <dbReference type="EMBL" id="AIY68363.1"/>
    </source>
</evidence>
<keyword evidence="4" id="KW-1015">Disulfide bond</keyword>
<dbReference type="InterPro" id="IPR029058">
    <property type="entry name" value="AB_hydrolase_fold"/>
</dbReference>
<dbReference type="Gene3D" id="3.40.50.1820">
    <property type="entry name" value="alpha/beta hydrolase"/>
    <property type="match status" value="1"/>
</dbReference>
<accession>A0A0A7ENR9</accession>
<dbReference type="InterPro" id="IPR002018">
    <property type="entry name" value="CarbesteraseB"/>
</dbReference>
<protein>
    <recommendedName>
        <fullName evidence="6">Carboxylic ester hydrolase</fullName>
        <ecNumber evidence="6">3.1.1.-</ecNumber>
    </recommendedName>
</protein>
<dbReference type="InterPro" id="IPR019819">
    <property type="entry name" value="Carboxylesterase_B_CS"/>
</dbReference>
<dbReference type="ESTHER" id="lepde-a0a0a7enr9">
    <property type="family name" value="Carb_B_Arthropoda"/>
</dbReference>
<dbReference type="PANTHER" id="PTHR11559">
    <property type="entry name" value="CARBOXYLESTERASE"/>
    <property type="match status" value="1"/>
</dbReference>
<evidence type="ECO:0000256" key="5">
    <source>
        <dbReference type="ARBA" id="ARBA00023180"/>
    </source>
</evidence>
<dbReference type="OrthoDB" id="19653at2759"/>
<evidence type="ECO:0000256" key="1">
    <source>
        <dbReference type="ARBA" id="ARBA00005964"/>
    </source>
</evidence>
<feature type="chain" id="PRO_5005109580" description="Carboxylic ester hydrolase" evidence="6">
    <location>
        <begin position="23"/>
        <end position="464"/>
    </location>
</feature>
<dbReference type="PROSITE" id="PS00122">
    <property type="entry name" value="CARBOXYLESTERASE_B_1"/>
    <property type="match status" value="1"/>
</dbReference>
<dbReference type="SUPFAM" id="SSF53474">
    <property type="entry name" value="alpha/beta-Hydrolases"/>
    <property type="match status" value="1"/>
</dbReference>